<dbReference type="OrthoDB" id="8535185at2"/>
<dbReference type="EMBL" id="RBZU01000001">
    <property type="protein sequence ID" value="RKP59189.1"/>
    <property type="molecule type" value="Genomic_DNA"/>
</dbReference>
<keyword evidence="3" id="KW-1185">Reference proteome</keyword>
<evidence type="ECO:0000256" key="1">
    <source>
        <dbReference type="SAM" id="SignalP"/>
    </source>
</evidence>
<dbReference type="Proteomes" id="UP000270342">
    <property type="component" value="Unassembled WGS sequence"/>
</dbReference>
<feature type="signal peptide" evidence="1">
    <location>
        <begin position="1"/>
        <end position="29"/>
    </location>
</feature>
<feature type="chain" id="PRO_5019813779" description="Adhesin" evidence="1">
    <location>
        <begin position="30"/>
        <end position="219"/>
    </location>
</feature>
<name>A0A494Y931_9BURK</name>
<organism evidence="2 3">
    <name type="scientific">Pararobbsia silviterrae</name>
    <dbReference type="NCBI Taxonomy" id="1792498"/>
    <lineage>
        <taxon>Bacteria</taxon>
        <taxon>Pseudomonadati</taxon>
        <taxon>Pseudomonadota</taxon>
        <taxon>Betaproteobacteria</taxon>
        <taxon>Burkholderiales</taxon>
        <taxon>Burkholderiaceae</taxon>
        <taxon>Pararobbsia</taxon>
    </lineage>
</organism>
<protein>
    <recommendedName>
        <fullName evidence="4">Adhesin</fullName>
    </recommendedName>
</protein>
<gene>
    <name evidence="2" type="ORF">D7S86_04645</name>
</gene>
<reference evidence="2 3" key="1">
    <citation type="submission" date="2018-10" db="EMBL/GenBank/DDBJ databases">
        <title>Robbsia sp. DHC34, isolated from soil.</title>
        <authorList>
            <person name="Gao Z.-H."/>
            <person name="Qiu L.-H."/>
        </authorList>
    </citation>
    <scope>NUCLEOTIDE SEQUENCE [LARGE SCALE GENOMIC DNA]</scope>
    <source>
        <strain evidence="2 3">DHC34</strain>
    </source>
</reference>
<evidence type="ECO:0000313" key="3">
    <source>
        <dbReference type="Proteomes" id="UP000270342"/>
    </source>
</evidence>
<accession>A0A494Y931</accession>
<comment type="caution">
    <text evidence="2">The sequence shown here is derived from an EMBL/GenBank/DDBJ whole genome shotgun (WGS) entry which is preliminary data.</text>
</comment>
<dbReference type="AlphaFoldDB" id="A0A494Y931"/>
<evidence type="ECO:0008006" key="4">
    <source>
        <dbReference type="Google" id="ProtNLM"/>
    </source>
</evidence>
<proteinExistence type="predicted"/>
<sequence length="219" mass="21295">MTRDSIVLRGLLCVSSLVLAAAASSSAFAQSSGMFVMPGNAALLMQDVSATIGEGAAHDVVGALAINIAAGVDNVQTNQAAVLSGNGVAVVTGQQQTAQTARVKIGAASATIGSNAFSNTLGVVAVNQAAGANNLQRNAVSIGGLPVGAEVVADSELSATTARNGGNRGNSGSGHALDASIASDAFKGATGVVQINQTAGAGNATANSFVLRPPAGTFF</sequence>
<evidence type="ECO:0000313" key="2">
    <source>
        <dbReference type="EMBL" id="RKP59189.1"/>
    </source>
</evidence>
<keyword evidence="1" id="KW-0732">Signal</keyword>